<dbReference type="AlphaFoldDB" id="A0A5J4KR03"/>
<keyword evidence="3" id="KW-0597">Phosphoprotein</keyword>
<evidence type="ECO:0000256" key="3">
    <source>
        <dbReference type="ARBA" id="ARBA00022553"/>
    </source>
</evidence>
<name>A0A5J4KR03_9CHLR</name>
<dbReference type="InterPro" id="IPR000700">
    <property type="entry name" value="PAS-assoc_C"/>
</dbReference>
<organism evidence="8 9">
    <name type="scientific">Dictyobacter vulcani</name>
    <dbReference type="NCBI Taxonomy" id="2607529"/>
    <lineage>
        <taxon>Bacteria</taxon>
        <taxon>Bacillati</taxon>
        <taxon>Chloroflexota</taxon>
        <taxon>Ktedonobacteria</taxon>
        <taxon>Ktedonobacterales</taxon>
        <taxon>Dictyobacteraceae</taxon>
        <taxon>Dictyobacter</taxon>
    </lineage>
</organism>
<dbReference type="GO" id="GO:0004673">
    <property type="term" value="F:protein histidine kinase activity"/>
    <property type="evidence" value="ECO:0007669"/>
    <property type="project" value="UniProtKB-EC"/>
</dbReference>
<evidence type="ECO:0000259" key="7">
    <source>
        <dbReference type="PROSITE" id="PS50113"/>
    </source>
</evidence>
<sequence length="329" mass="37790">MQSMKRGAQDYLIKEQLTPELLHYAITNAIEKMSMSRQMEEQRLELARQHRAFQMLAENAPDIIARFDSDLRYLYVNPAITQATGFAAESFVGKSNREAGMPEDLCTIWDECLREVFATGQFKQLDYIFPSPSGERFYQSRLAPEFNAERQVISVLNISRDVTDLKRTEMALRESEARLRMAFSVAKMGTWDWDISTGNLRWSEEHETILGLPAGTFGGTYDAFLALVYPDDVANIAKKIQQALDQHTEYQIDFRMYGADDKLHWTTGRGKAPIMMSVVPHACLVLYRILQNINWQSNRPSSMQMILMSLLMRSMIASSSLMRMERCYG</sequence>
<dbReference type="SUPFAM" id="SSF55785">
    <property type="entry name" value="PYP-like sensor domain (PAS domain)"/>
    <property type="match status" value="2"/>
</dbReference>
<dbReference type="NCBIfam" id="TIGR00229">
    <property type="entry name" value="sensory_box"/>
    <property type="match status" value="1"/>
</dbReference>
<evidence type="ECO:0000313" key="9">
    <source>
        <dbReference type="Proteomes" id="UP000326912"/>
    </source>
</evidence>
<keyword evidence="9" id="KW-1185">Reference proteome</keyword>
<reference evidence="8 9" key="1">
    <citation type="submission" date="2019-10" db="EMBL/GenBank/DDBJ databases">
        <title>Dictyobacter vulcani sp. nov., within the class Ktedonobacteria, isolated from soil of volcanic Mt. Zao.</title>
        <authorList>
            <person name="Zheng Y."/>
            <person name="Wang C.M."/>
            <person name="Sakai Y."/>
            <person name="Abe K."/>
            <person name="Yokota A."/>
            <person name="Yabe S."/>
        </authorList>
    </citation>
    <scope>NUCLEOTIDE SEQUENCE [LARGE SCALE GENOMIC DNA]</scope>
    <source>
        <strain evidence="8 9">W12</strain>
    </source>
</reference>
<evidence type="ECO:0000256" key="4">
    <source>
        <dbReference type="ARBA" id="ARBA00022679"/>
    </source>
</evidence>
<dbReference type="PROSITE" id="PS50113">
    <property type="entry name" value="PAC"/>
    <property type="match status" value="1"/>
</dbReference>
<keyword evidence="5" id="KW-0418">Kinase</keyword>
<proteinExistence type="predicted"/>
<dbReference type="PROSITE" id="PS50112">
    <property type="entry name" value="PAS"/>
    <property type="match status" value="2"/>
</dbReference>
<feature type="domain" description="PAS" evidence="6">
    <location>
        <begin position="49"/>
        <end position="120"/>
    </location>
</feature>
<dbReference type="InterPro" id="IPR013656">
    <property type="entry name" value="PAS_4"/>
</dbReference>
<evidence type="ECO:0000259" key="6">
    <source>
        <dbReference type="PROSITE" id="PS50112"/>
    </source>
</evidence>
<dbReference type="Pfam" id="PF08447">
    <property type="entry name" value="PAS_3"/>
    <property type="match status" value="1"/>
</dbReference>
<dbReference type="InterPro" id="IPR000014">
    <property type="entry name" value="PAS"/>
</dbReference>
<dbReference type="PANTHER" id="PTHR43304:SF1">
    <property type="entry name" value="PAC DOMAIN-CONTAINING PROTEIN"/>
    <property type="match status" value="1"/>
</dbReference>
<dbReference type="EC" id="2.7.13.3" evidence="2"/>
<dbReference type="EMBL" id="BKZW01000005">
    <property type="protein sequence ID" value="GER92138.1"/>
    <property type="molecule type" value="Genomic_DNA"/>
</dbReference>
<dbReference type="Gene3D" id="3.30.450.20">
    <property type="entry name" value="PAS domain"/>
    <property type="match status" value="2"/>
</dbReference>
<keyword evidence="4" id="KW-0808">Transferase</keyword>
<dbReference type="InterPro" id="IPR013655">
    <property type="entry name" value="PAS_fold_3"/>
</dbReference>
<accession>A0A5J4KR03</accession>
<evidence type="ECO:0000256" key="2">
    <source>
        <dbReference type="ARBA" id="ARBA00012438"/>
    </source>
</evidence>
<evidence type="ECO:0000256" key="1">
    <source>
        <dbReference type="ARBA" id="ARBA00000085"/>
    </source>
</evidence>
<dbReference type="Pfam" id="PF08448">
    <property type="entry name" value="PAS_4"/>
    <property type="match status" value="1"/>
</dbReference>
<evidence type="ECO:0000256" key="5">
    <source>
        <dbReference type="ARBA" id="ARBA00022777"/>
    </source>
</evidence>
<dbReference type="CDD" id="cd00130">
    <property type="entry name" value="PAS"/>
    <property type="match status" value="1"/>
</dbReference>
<protein>
    <recommendedName>
        <fullName evidence="2">histidine kinase</fullName>
        <ecNumber evidence="2">2.7.13.3</ecNumber>
    </recommendedName>
</protein>
<comment type="caution">
    <text evidence="8">The sequence shown here is derived from an EMBL/GenBank/DDBJ whole genome shotgun (WGS) entry which is preliminary data.</text>
</comment>
<feature type="domain" description="PAC" evidence="7">
    <location>
        <begin position="123"/>
        <end position="174"/>
    </location>
</feature>
<evidence type="ECO:0000313" key="8">
    <source>
        <dbReference type="EMBL" id="GER92138.1"/>
    </source>
</evidence>
<dbReference type="PANTHER" id="PTHR43304">
    <property type="entry name" value="PHYTOCHROME-LIKE PROTEIN CPH1"/>
    <property type="match status" value="1"/>
</dbReference>
<dbReference type="Proteomes" id="UP000326912">
    <property type="component" value="Unassembled WGS sequence"/>
</dbReference>
<gene>
    <name evidence="8" type="ORF">KDW_63000</name>
</gene>
<dbReference type="SMART" id="SM00091">
    <property type="entry name" value="PAS"/>
    <property type="match status" value="2"/>
</dbReference>
<dbReference type="InterPro" id="IPR035965">
    <property type="entry name" value="PAS-like_dom_sf"/>
</dbReference>
<comment type="catalytic activity">
    <reaction evidence="1">
        <text>ATP + protein L-histidine = ADP + protein N-phospho-L-histidine.</text>
        <dbReference type="EC" id="2.7.13.3"/>
    </reaction>
</comment>
<dbReference type="InterPro" id="IPR052162">
    <property type="entry name" value="Sensor_kinase/Photoreceptor"/>
</dbReference>
<feature type="domain" description="PAS" evidence="6">
    <location>
        <begin position="175"/>
        <end position="247"/>
    </location>
</feature>